<name>A0ABR4FX81_9EURO</name>
<keyword evidence="2" id="KW-1185">Reference proteome</keyword>
<comment type="caution">
    <text evidence="1">The sequence shown here is derived from an EMBL/GenBank/DDBJ whole genome shotgun (WGS) entry which is preliminary data.</text>
</comment>
<protein>
    <submittedName>
        <fullName evidence="1">Uncharacterized protein</fullName>
    </submittedName>
</protein>
<organism evidence="1 2">
    <name type="scientific">Aspergillus keveii</name>
    <dbReference type="NCBI Taxonomy" id="714993"/>
    <lineage>
        <taxon>Eukaryota</taxon>
        <taxon>Fungi</taxon>
        <taxon>Dikarya</taxon>
        <taxon>Ascomycota</taxon>
        <taxon>Pezizomycotina</taxon>
        <taxon>Eurotiomycetes</taxon>
        <taxon>Eurotiomycetidae</taxon>
        <taxon>Eurotiales</taxon>
        <taxon>Aspergillaceae</taxon>
        <taxon>Aspergillus</taxon>
        <taxon>Aspergillus subgen. Nidulantes</taxon>
    </lineage>
</organism>
<sequence length="229" mass="25301">MDQRPYIPETLYHVLLTISHISKNPNDLMIENLRVPGTYTSLLQAKAAAHSCLYEAGYEKEFFETYEVAPGHVEGHEHEPHIIIHATATDGTTFRVRIRNTRNETGLPASDLADGRVSVPLYYVIQVTTEYVGDEGVNLVQEVDVRGVFTSYAEARKFASRVLLSPEDGITKDTFVEYSEAGPGETDCGFGENVVVHAALGNGTKYLLAVVKTQELEALDVAEAAMRIR</sequence>
<proteinExistence type="predicted"/>
<reference evidence="1 2" key="1">
    <citation type="submission" date="2024-07" db="EMBL/GenBank/DDBJ databases">
        <title>Section-level genome sequencing and comparative genomics of Aspergillus sections Usti and Cavernicolus.</title>
        <authorList>
            <consortium name="Lawrence Berkeley National Laboratory"/>
            <person name="Nybo J.L."/>
            <person name="Vesth T.C."/>
            <person name="Theobald S."/>
            <person name="Frisvad J.C."/>
            <person name="Larsen T.O."/>
            <person name="Kjaerboelling I."/>
            <person name="Rothschild-Mancinelli K."/>
            <person name="Lyhne E.K."/>
            <person name="Kogle M.E."/>
            <person name="Barry K."/>
            <person name="Clum A."/>
            <person name="Na H."/>
            <person name="Ledsgaard L."/>
            <person name="Lin J."/>
            <person name="Lipzen A."/>
            <person name="Kuo A."/>
            <person name="Riley R."/>
            <person name="Mondo S."/>
            <person name="Labutti K."/>
            <person name="Haridas S."/>
            <person name="Pangalinan J."/>
            <person name="Salamov A.A."/>
            <person name="Simmons B.A."/>
            <person name="Magnuson J.K."/>
            <person name="Chen J."/>
            <person name="Drula E."/>
            <person name="Henrissat B."/>
            <person name="Wiebenga A."/>
            <person name="Lubbers R.J."/>
            <person name="Gomes A.C."/>
            <person name="Makela M.R."/>
            <person name="Stajich J."/>
            <person name="Grigoriev I.V."/>
            <person name="Mortensen U.H."/>
            <person name="De Vries R.P."/>
            <person name="Baker S.E."/>
            <person name="Andersen M.R."/>
        </authorList>
    </citation>
    <scope>NUCLEOTIDE SEQUENCE [LARGE SCALE GENOMIC DNA]</scope>
    <source>
        <strain evidence="1 2">CBS 209.92</strain>
    </source>
</reference>
<accession>A0ABR4FX81</accession>
<dbReference type="EMBL" id="JBFTWV010000094">
    <property type="protein sequence ID" value="KAL2787572.1"/>
    <property type="molecule type" value="Genomic_DNA"/>
</dbReference>
<evidence type="ECO:0000313" key="1">
    <source>
        <dbReference type="EMBL" id="KAL2787572.1"/>
    </source>
</evidence>
<dbReference type="Proteomes" id="UP001610563">
    <property type="component" value="Unassembled WGS sequence"/>
</dbReference>
<gene>
    <name evidence="1" type="ORF">BJX66DRAFT_353293</name>
</gene>
<evidence type="ECO:0000313" key="2">
    <source>
        <dbReference type="Proteomes" id="UP001610563"/>
    </source>
</evidence>